<name>A0A1R1BM27_PAEAM</name>
<gene>
    <name evidence="1" type="ORF">BK131_22670</name>
</gene>
<dbReference type="NCBIfam" id="TIGR04223">
    <property type="entry name" value="quorum_AgrD"/>
    <property type="match status" value="1"/>
</dbReference>
<dbReference type="OrthoDB" id="2630429at2"/>
<dbReference type="EMBL" id="MRTJ01000012">
    <property type="protein sequence ID" value="OMF10811.1"/>
    <property type="molecule type" value="Genomic_DNA"/>
</dbReference>
<organism evidence="1 2">
    <name type="scientific">Paenibacillus amylolyticus</name>
    <dbReference type="NCBI Taxonomy" id="1451"/>
    <lineage>
        <taxon>Bacteria</taxon>
        <taxon>Bacillati</taxon>
        <taxon>Bacillota</taxon>
        <taxon>Bacilli</taxon>
        <taxon>Bacillales</taxon>
        <taxon>Paenibacillaceae</taxon>
        <taxon>Paenibacillus</taxon>
    </lineage>
</organism>
<proteinExistence type="predicted"/>
<reference evidence="1 2" key="1">
    <citation type="submission" date="2016-11" db="EMBL/GenBank/DDBJ databases">
        <title>Paenibacillus species isolates.</title>
        <authorList>
            <person name="Beno S.M."/>
        </authorList>
    </citation>
    <scope>NUCLEOTIDE SEQUENCE [LARGE SCALE GENOMIC DNA]</scope>
    <source>
        <strain evidence="1 2">FSL H8-0246</strain>
    </source>
</reference>
<dbReference type="RefSeq" id="WP_076333346.1">
    <property type="nucleotide sequence ID" value="NZ_MRTJ01000012.1"/>
</dbReference>
<dbReference type="AlphaFoldDB" id="A0A1R1BM27"/>
<evidence type="ECO:0008006" key="3">
    <source>
        <dbReference type="Google" id="ProtNLM"/>
    </source>
</evidence>
<evidence type="ECO:0000313" key="2">
    <source>
        <dbReference type="Proteomes" id="UP000187134"/>
    </source>
</evidence>
<protein>
    <recommendedName>
        <fullName evidence="3">Cyclic lactone autoinducer peptide</fullName>
    </recommendedName>
</protein>
<dbReference type="Proteomes" id="UP000187134">
    <property type="component" value="Unassembled WGS sequence"/>
</dbReference>
<evidence type="ECO:0000313" key="1">
    <source>
        <dbReference type="EMBL" id="OMF10811.1"/>
    </source>
</evidence>
<accession>A0A1R1BM27</accession>
<dbReference type="InterPro" id="IPR009229">
    <property type="entry name" value="AgrD"/>
</dbReference>
<comment type="caution">
    <text evidence="1">The sequence shown here is derived from an EMBL/GenBank/DDBJ whole genome shotgun (WGS) entry which is preliminary data.</text>
</comment>
<sequence length="55" mass="6223">MKNMKQMLLDGFKNNVAKSMEVMAIKSGEIAMETSCGFLLYEPTIPEELLKLNKN</sequence>